<keyword evidence="2" id="KW-1185">Reference proteome</keyword>
<feature type="compositionally biased region" description="Low complexity" evidence="1">
    <location>
        <begin position="82"/>
        <end position="92"/>
    </location>
</feature>
<feature type="region of interest" description="Disordered" evidence="1">
    <location>
        <begin position="1"/>
        <end position="156"/>
    </location>
</feature>
<organism evidence="2 3">
    <name type="scientific">Panagrolaimus superbus</name>
    <dbReference type="NCBI Taxonomy" id="310955"/>
    <lineage>
        <taxon>Eukaryota</taxon>
        <taxon>Metazoa</taxon>
        <taxon>Ecdysozoa</taxon>
        <taxon>Nematoda</taxon>
        <taxon>Chromadorea</taxon>
        <taxon>Rhabditida</taxon>
        <taxon>Tylenchina</taxon>
        <taxon>Panagrolaimomorpha</taxon>
        <taxon>Panagrolaimoidea</taxon>
        <taxon>Panagrolaimidae</taxon>
        <taxon>Panagrolaimus</taxon>
    </lineage>
</organism>
<feature type="compositionally biased region" description="Pro residues" evidence="1">
    <location>
        <begin position="93"/>
        <end position="104"/>
    </location>
</feature>
<evidence type="ECO:0000256" key="1">
    <source>
        <dbReference type="SAM" id="MobiDB-lite"/>
    </source>
</evidence>
<proteinExistence type="predicted"/>
<feature type="compositionally biased region" description="Low complexity" evidence="1">
    <location>
        <begin position="40"/>
        <end position="75"/>
    </location>
</feature>
<dbReference type="WBParaSite" id="PSU_v2.g7344.t1">
    <property type="protein sequence ID" value="PSU_v2.g7344.t1"/>
    <property type="gene ID" value="PSU_v2.g7344"/>
</dbReference>
<sequence>MSKPKIEKTQQKTTAATVEKEESEEEGENSKDEAKPPTETPSSQVSSPSVTLSSLHQCPSLPTAPATPTTTSSPLISVAGATPETTASSLPTTSPPFLPPPPPLTIISAENNEETPSNSKPILPFSKADENKKEEGSNDQMSSLKLFKNTPGKPKESIFETKHSNLYALDKDYLSKLIETKQKYERLLKSHMKCVPEDELKEREKSKCIFLGFIFFG</sequence>
<evidence type="ECO:0000313" key="2">
    <source>
        <dbReference type="Proteomes" id="UP000887577"/>
    </source>
</evidence>
<feature type="compositionally biased region" description="Basic and acidic residues" evidence="1">
    <location>
        <begin position="1"/>
        <end position="10"/>
    </location>
</feature>
<dbReference type="Proteomes" id="UP000887577">
    <property type="component" value="Unplaced"/>
</dbReference>
<evidence type="ECO:0000313" key="3">
    <source>
        <dbReference type="WBParaSite" id="PSU_v2.g7344.t1"/>
    </source>
</evidence>
<protein>
    <submittedName>
        <fullName evidence="3">Uncharacterized protein</fullName>
    </submittedName>
</protein>
<accession>A0A914Z4R2</accession>
<feature type="compositionally biased region" description="Basic and acidic residues" evidence="1">
    <location>
        <begin position="127"/>
        <end position="136"/>
    </location>
</feature>
<feature type="compositionally biased region" description="Polar residues" evidence="1">
    <location>
        <begin position="108"/>
        <end position="120"/>
    </location>
</feature>
<name>A0A914Z4R2_9BILA</name>
<dbReference type="AlphaFoldDB" id="A0A914Z4R2"/>
<reference evidence="3" key="1">
    <citation type="submission" date="2022-11" db="UniProtKB">
        <authorList>
            <consortium name="WormBaseParasite"/>
        </authorList>
    </citation>
    <scope>IDENTIFICATION</scope>
</reference>